<name>A0ABN3TIX1_9ACTN</name>
<dbReference type="Gene3D" id="1.20.1250.20">
    <property type="entry name" value="MFS general substrate transporter like domains"/>
    <property type="match status" value="1"/>
</dbReference>
<evidence type="ECO:0008006" key="4">
    <source>
        <dbReference type="Google" id="ProtNLM"/>
    </source>
</evidence>
<dbReference type="InterPro" id="IPR036259">
    <property type="entry name" value="MFS_trans_sf"/>
</dbReference>
<keyword evidence="3" id="KW-1185">Reference proteome</keyword>
<dbReference type="Proteomes" id="UP001500886">
    <property type="component" value="Unassembled WGS sequence"/>
</dbReference>
<dbReference type="InterPro" id="IPR011701">
    <property type="entry name" value="MFS"/>
</dbReference>
<accession>A0ABN3TIX1</accession>
<organism evidence="2 3">
    <name type="scientific">Streptomyces luteosporeus</name>
    <dbReference type="NCBI Taxonomy" id="173856"/>
    <lineage>
        <taxon>Bacteria</taxon>
        <taxon>Bacillati</taxon>
        <taxon>Actinomycetota</taxon>
        <taxon>Actinomycetes</taxon>
        <taxon>Kitasatosporales</taxon>
        <taxon>Streptomycetaceae</taxon>
        <taxon>Streptomyces</taxon>
    </lineage>
</organism>
<evidence type="ECO:0000256" key="1">
    <source>
        <dbReference type="SAM" id="Phobius"/>
    </source>
</evidence>
<gene>
    <name evidence="2" type="ORF">GCM10010315_04450</name>
</gene>
<keyword evidence="1" id="KW-0812">Transmembrane</keyword>
<dbReference type="SUPFAM" id="SSF103473">
    <property type="entry name" value="MFS general substrate transporter"/>
    <property type="match status" value="1"/>
</dbReference>
<dbReference type="Pfam" id="PF07690">
    <property type="entry name" value="MFS_1"/>
    <property type="match status" value="1"/>
</dbReference>
<reference evidence="2 3" key="1">
    <citation type="journal article" date="2019" name="Int. J. Syst. Evol. Microbiol.">
        <title>The Global Catalogue of Microorganisms (GCM) 10K type strain sequencing project: providing services to taxonomists for standard genome sequencing and annotation.</title>
        <authorList>
            <consortium name="The Broad Institute Genomics Platform"/>
            <consortium name="The Broad Institute Genome Sequencing Center for Infectious Disease"/>
            <person name="Wu L."/>
            <person name="Ma J."/>
        </authorList>
    </citation>
    <scope>NUCLEOTIDE SEQUENCE [LARGE SCALE GENOMIC DNA]</scope>
    <source>
        <strain evidence="2 3">JCM 4542</strain>
    </source>
</reference>
<evidence type="ECO:0000313" key="3">
    <source>
        <dbReference type="Proteomes" id="UP001500886"/>
    </source>
</evidence>
<dbReference type="EMBL" id="BAAASL010000002">
    <property type="protein sequence ID" value="GAA2708315.1"/>
    <property type="molecule type" value="Genomic_DNA"/>
</dbReference>
<evidence type="ECO:0000313" key="2">
    <source>
        <dbReference type="EMBL" id="GAA2708315.1"/>
    </source>
</evidence>
<dbReference type="RefSeq" id="WP_344432902.1">
    <property type="nucleotide sequence ID" value="NZ_BAAASL010000002.1"/>
</dbReference>
<comment type="caution">
    <text evidence="2">The sequence shown here is derived from an EMBL/GenBank/DDBJ whole genome shotgun (WGS) entry which is preliminary data.</text>
</comment>
<proteinExistence type="predicted"/>
<protein>
    <recommendedName>
        <fullName evidence="4">MFS transporter</fullName>
    </recommendedName>
</protein>
<keyword evidence="1" id="KW-1133">Transmembrane helix</keyword>
<feature type="transmembrane region" description="Helical" evidence="1">
    <location>
        <begin position="85"/>
        <end position="106"/>
    </location>
</feature>
<sequence>MLLVLFCANSLFTYLTYFELTRSHSLSPFRAALVTLPAVTPAVFTGRWAAARARDPGDGPPLMRTGLLCLAAGLLPSGPGHGGPVWLTAVSCALVGCGLGLANGAAMATVTRARPQHAASRATATATTFAMLGGVAGPALSPLPLHATALAVAVASVFLTTRRPARPACGPS</sequence>
<keyword evidence="1" id="KW-0472">Membrane</keyword>